<dbReference type="KEGG" id="oih:OB0237"/>
<dbReference type="Proteomes" id="UP000000822">
    <property type="component" value="Chromosome"/>
</dbReference>
<evidence type="ECO:0000256" key="2">
    <source>
        <dbReference type="SAM" id="SignalP"/>
    </source>
</evidence>
<dbReference type="eggNOG" id="COG1404">
    <property type="taxonomic scope" value="Bacteria"/>
</dbReference>
<accession>Q8ETM3</accession>
<feature type="coiled-coil region" evidence="1">
    <location>
        <begin position="91"/>
        <end position="118"/>
    </location>
</feature>
<organism evidence="4 5">
    <name type="scientific">Oceanobacillus iheyensis (strain DSM 14371 / CIP 107618 / JCM 11309 / KCTC 3954 / HTE831)</name>
    <dbReference type="NCBI Taxonomy" id="221109"/>
    <lineage>
        <taxon>Bacteria</taxon>
        <taxon>Bacillati</taxon>
        <taxon>Bacillota</taxon>
        <taxon>Bacilli</taxon>
        <taxon>Bacillales</taxon>
        <taxon>Bacillaceae</taxon>
        <taxon>Oceanobacillus</taxon>
    </lineage>
</organism>
<dbReference type="EMBL" id="BA000028">
    <property type="protein sequence ID" value="BAC12193.1"/>
    <property type="molecule type" value="Genomic_DNA"/>
</dbReference>
<name>Q8ETM3_OCEIH</name>
<proteinExistence type="predicted"/>
<feature type="chain" id="PRO_5038615843" description="Inhibitor I9 domain-containing protein" evidence="2">
    <location>
        <begin position="22"/>
        <end position="390"/>
    </location>
</feature>
<reference evidence="4 5" key="2">
    <citation type="journal article" date="2002" name="Nucleic Acids Res.">
        <title>Genome sequence of Oceanobacillus iheyensis isolated from the Iheya Ridge and its unexpected adaptive capabilities to extreme environments.</title>
        <authorList>
            <person name="Takami H."/>
            <person name="Takaki Y."/>
            <person name="Uchiyama I."/>
        </authorList>
    </citation>
    <scope>NUCLEOTIDE SEQUENCE [LARGE SCALE GENOMIC DNA]</scope>
    <source>
        <strain evidence="5">DSM 14371 / CIP 107618 / JCM 11309 / KCTC 3954 / HTE831</strain>
    </source>
</reference>
<dbReference type="AlphaFoldDB" id="Q8ETM3"/>
<protein>
    <recommendedName>
        <fullName evidence="3">Inhibitor I9 domain-containing protein</fullName>
    </recommendedName>
</protein>
<evidence type="ECO:0000313" key="4">
    <source>
        <dbReference type="EMBL" id="BAC12193.1"/>
    </source>
</evidence>
<dbReference type="OrthoDB" id="2450678at2"/>
<keyword evidence="2" id="KW-0732">Signal</keyword>
<feature type="signal peptide" evidence="2">
    <location>
        <begin position="1"/>
        <end position="21"/>
    </location>
</feature>
<gene>
    <name evidence="4" type="ordered locus">OB0237</name>
</gene>
<dbReference type="HOGENOM" id="CLU_707561_0_0_9"/>
<evidence type="ECO:0000256" key="1">
    <source>
        <dbReference type="SAM" id="Coils"/>
    </source>
</evidence>
<reference evidence="4 5" key="1">
    <citation type="journal article" date="2001" name="FEMS Microbiol. Lett.">
        <title>Oceanobacillus iheyensis gen. nov., sp. nov., a deep-sea extremely halotolerant and alkaliphilic species isolated from a depth of 1050 m on the Iheya Ridge.</title>
        <authorList>
            <person name="Lu J."/>
            <person name="Nogi Y."/>
            <person name="Takami H."/>
        </authorList>
    </citation>
    <scope>NUCLEOTIDE SEQUENCE [LARGE SCALE GENOMIC DNA]</scope>
    <source>
        <strain evidence="5">DSM 14371 / CIP 107618 / JCM 11309 / KCTC 3954 / HTE831</strain>
    </source>
</reference>
<dbReference type="InterPro" id="IPR010259">
    <property type="entry name" value="S8pro/Inhibitor_I9"/>
</dbReference>
<keyword evidence="5" id="KW-1185">Reference proteome</keyword>
<evidence type="ECO:0000259" key="3">
    <source>
        <dbReference type="Pfam" id="PF05922"/>
    </source>
</evidence>
<feature type="domain" description="Inhibitor I9" evidence="3">
    <location>
        <begin position="80"/>
        <end position="180"/>
    </location>
</feature>
<dbReference type="RefSeq" id="WP_011064638.1">
    <property type="nucleotide sequence ID" value="NC_004193.1"/>
</dbReference>
<evidence type="ECO:0000313" key="5">
    <source>
        <dbReference type="Proteomes" id="UP000000822"/>
    </source>
</evidence>
<dbReference type="Pfam" id="PF05922">
    <property type="entry name" value="Inhibitor_I9"/>
    <property type="match status" value="1"/>
</dbReference>
<keyword evidence="1" id="KW-0175">Coiled coil</keyword>
<sequence>MNRGKFSKVALCIVLLFGAVAPIGTQSIGHAQPQSSAGDILSNLSQEQREALDNLEANRSLRGLQLSRDIDLKSDEEVTVIVEFDQLPAKAEQFQKSLEGEKTSLDTLEKKVEESHKKFKKDIDTNIKKKAKSTDDPYEIKYEYKTALNGVAITLAANEIETLLESDVVKAVYNEHEVQLSPPPKTNEEEGSTTKVESIPFLNIDKLHEEGITGAGFAPSQLKYGEWLKIENTGDMDAFLKATYNQSLSADVPLNAYKVGYIAYKFSEGEEMTEDILEESRIYLDKLFNGTTNEVTSHKIASGVEMIVGFVEDEEAQAAAKSSNKKAKMVLGDGSKEGEKHEFWQLNDDQYIDLSFAIKLDEKAGNEYQGVTYSSNLNVIAKQTDDGAKY</sequence>